<keyword evidence="4" id="KW-0067">ATP-binding</keyword>
<keyword evidence="4" id="KW-0378">Hydrolase</keyword>
<feature type="domain" description="Large helicase-related protein winged-helix" evidence="2">
    <location>
        <begin position="293"/>
        <end position="373"/>
    </location>
</feature>
<feature type="compositionally biased region" description="Basic residues" evidence="1">
    <location>
        <begin position="232"/>
        <end position="242"/>
    </location>
</feature>
<comment type="caution">
    <text evidence="4">The sequence shown here is derived from an EMBL/GenBank/DDBJ whole genome shotgun (WGS) entry which is preliminary data.</text>
</comment>
<accession>A0A3D4SZP8</accession>
<dbReference type="AlphaFoldDB" id="A0A3D4SZP8"/>
<feature type="non-terminal residue" evidence="4">
    <location>
        <position position="1"/>
    </location>
</feature>
<dbReference type="Pfam" id="PF23234">
    <property type="entry name" value="WHD_4th_Lhr"/>
    <property type="match status" value="1"/>
</dbReference>
<gene>
    <name evidence="4" type="ORF">DIW82_06770</name>
</gene>
<dbReference type="GO" id="GO:0004386">
    <property type="term" value="F:helicase activity"/>
    <property type="evidence" value="ECO:0007669"/>
    <property type="project" value="UniProtKB-KW"/>
</dbReference>
<organism evidence="4 5">
    <name type="scientific">Corynebacterium nuruki</name>
    <dbReference type="NCBI Taxonomy" id="1032851"/>
    <lineage>
        <taxon>Bacteria</taxon>
        <taxon>Bacillati</taxon>
        <taxon>Actinomycetota</taxon>
        <taxon>Actinomycetes</taxon>
        <taxon>Mycobacteriales</taxon>
        <taxon>Corynebacteriaceae</taxon>
        <taxon>Corynebacterium</taxon>
    </lineage>
</organism>
<keyword evidence="4" id="KW-0547">Nucleotide-binding</keyword>
<evidence type="ECO:0000313" key="5">
    <source>
        <dbReference type="Proteomes" id="UP000261739"/>
    </source>
</evidence>
<dbReference type="Pfam" id="PF23235">
    <property type="entry name" value="WHD_3rd_Lhr"/>
    <property type="match status" value="1"/>
</dbReference>
<feature type="compositionally biased region" description="Polar residues" evidence="1">
    <location>
        <begin position="415"/>
        <end position="424"/>
    </location>
</feature>
<proteinExistence type="predicted"/>
<evidence type="ECO:0000313" key="4">
    <source>
        <dbReference type="EMBL" id="HCT14487.1"/>
    </source>
</evidence>
<dbReference type="InterPro" id="IPR055368">
    <property type="entry name" value="WH3_Lhr"/>
</dbReference>
<evidence type="ECO:0000259" key="2">
    <source>
        <dbReference type="Pfam" id="PF23234"/>
    </source>
</evidence>
<dbReference type="EMBL" id="DQID01000177">
    <property type="protein sequence ID" value="HCT14487.1"/>
    <property type="molecule type" value="Genomic_DNA"/>
</dbReference>
<dbReference type="InterPro" id="IPR055367">
    <property type="entry name" value="WH4_Lhr"/>
</dbReference>
<name>A0A3D4SZP8_9CORY</name>
<protein>
    <submittedName>
        <fullName evidence="4">DEAD/DEAH box helicase</fullName>
    </submittedName>
</protein>
<keyword evidence="4" id="KW-0347">Helicase</keyword>
<reference evidence="4 5" key="1">
    <citation type="journal article" date="2018" name="Nat. Biotechnol.">
        <title>A standardized bacterial taxonomy based on genome phylogeny substantially revises the tree of life.</title>
        <authorList>
            <person name="Parks D.H."/>
            <person name="Chuvochina M."/>
            <person name="Waite D.W."/>
            <person name="Rinke C."/>
            <person name="Skarshewski A."/>
            <person name="Chaumeil P.A."/>
            <person name="Hugenholtz P."/>
        </authorList>
    </citation>
    <scope>NUCLEOTIDE SEQUENCE [LARGE SCALE GENOMIC DNA]</scope>
    <source>
        <strain evidence="4">UBA11247</strain>
    </source>
</reference>
<sequence length="524" mass="53998">DAADAADTARPTQYVDTGVLRRLRAATLAKARGSLEPVSRQTYAAFLESWHGLGDGEPEDLATVIEQLAGVPLPASAWETVVLPARIPAYRPADLDDLIAAGEVVVVGAGAVSPTDPLVMLLPADLAPLLVGAGPEADGAAVGPVAQLVRDRVAGGGAFLAAEIGRSMGEGTGGADPAAGVSHDAVDAAVRELFDAGVLMPDSFAAVRARLAGTGITDTVGSRGGAGAAGKGAHKAPRRNRGRGSAARLRMGRTTFAQTVKSEEVRARRAAMNAHAGVPGRWSLVPAPGGAVTDRAIARGEAWLDRYAVVTRGSVMAEHAEGGFAAAYRMLTAWEDNGTVLRGYIIDGLGGAQFASREVIDRLRQLEEEPPAAEAGDPVVLAAADPANPFGAAVPWPETGDGGSPEQPDRPDQQGHATRQTQPTRAAGALVVIRDGVLLAHLTRGGRQVQLFSRPNLTGEPGTPDPADVAAVVGRLRSLVQDGRLSPVAVEKVNGTDVMSLPPAVRRAWTEAGARFTPKGLVVR</sequence>
<evidence type="ECO:0000259" key="3">
    <source>
        <dbReference type="Pfam" id="PF23235"/>
    </source>
</evidence>
<evidence type="ECO:0000256" key="1">
    <source>
        <dbReference type="SAM" id="MobiDB-lite"/>
    </source>
</evidence>
<feature type="region of interest" description="Disordered" evidence="1">
    <location>
        <begin position="222"/>
        <end position="245"/>
    </location>
</feature>
<feature type="domain" description="Large helicase-related protein winged-helix" evidence="3">
    <location>
        <begin position="38"/>
        <end position="124"/>
    </location>
</feature>
<dbReference type="Proteomes" id="UP000261739">
    <property type="component" value="Unassembled WGS sequence"/>
</dbReference>
<feature type="region of interest" description="Disordered" evidence="1">
    <location>
        <begin position="390"/>
        <end position="426"/>
    </location>
</feature>